<feature type="region of interest" description="Disordered" evidence="1">
    <location>
        <begin position="167"/>
        <end position="192"/>
    </location>
</feature>
<dbReference type="EMBL" id="AJ550021">
    <property type="protein sequence ID" value="CAZ40328.1"/>
    <property type="molecule type" value="Genomic_DNA"/>
</dbReference>
<dbReference type="GO" id="GO:0017056">
    <property type="term" value="F:structural constituent of nuclear pore"/>
    <property type="evidence" value="ECO:0007669"/>
    <property type="project" value="TreeGrafter"/>
</dbReference>
<dbReference type="GO" id="GO:0008139">
    <property type="term" value="F:nuclear localization sequence binding"/>
    <property type="evidence" value="ECO:0007669"/>
    <property type="project" value="TreeGrafter"/>
</dbReference>
<feature type="region of interest" description="Disordered" evidence="1">
    <location>
        <begin position="324"/>
        <end position="345"/>
    </location>
</feature>
<feature type="compositionally biased region" description="Low complexity" evidence="1">
    <location>
        <begin position="171"/>
        <end position="190"/>
    </location>
</feature>
<dbReference type="GO" id="GO:0006405">
    <property type="term" value="P:RNA export from nucleus"/>
    <property type="evidence" value="ECO:0007669"/>
    <property type="project" value="TreeGrafter"/>
</dbReference>
<reference evidence="2" key="2">
    <citation type="submission" date="2003-07" db="EMBL/GenBank/DDBJ databases">
        <title>Sequence analysis of two alleles of the fertility restorer Rfo from radish reveals that intra- and inter- genic recombination played a role in its evolution.</title>
        <authorList>
            <person name="Hernandez Mora J.R."/>
            <person name="Rivals E."/>
            <person name="Mireau H."/>
            <person name="Budar F."/>
        </authorList>
    </citation>
    <scope>NUCLEOTIDE SEQUENCE</scope>
    <source>
        <tissue evidence="2">Leaf</tissue>
    </source>
</reference>
<evidence type="ECO:0000313" key="2">
    <source>
        <dbReference type="EMBL" id="CAZ40328.1"/>
    </source>
</evidence>
<evidence type="ECO:0008006" key="3">
    <source>
        <dbReference type="Google" id="ProtNLM"/>
    </source>
</evidence>
<evidence type="ECO:0000256" key="1">
    <source>
        <dbReference type="SAM" id="MobiDB-lite"/>
    </source>
</evidence>
<name>C4WRG6_RAPSA</name>
<dbReference type="PANTHER" id="PTHR23198">
    <property type="entry name" value="NUCLEOPORIN"/>
    <property type="match status" value="1"/>
</dbReference>
<dbReference type="GO" id="GO:0044614">
    <property type="term" value="C:nuclear pore cytoplasmic filaments"/>
    <property type="evidence" value="ECO:0007669"/>
    <property type="project" value="TreeGrafter"/>
</dbReference>
<feature type="compositionally biased region" description="Low complexity" evidence="1">
    <location>
        <begin position="255"/>
        <end position="266"/>
    </location>
</feature>
<reference evidence="2" key="1">
    <citation type="journal article" date="2003" name="EMBO Rep.">
        <title>Identification of the fertility restoration locus, Rfo, in radish, as a member of the pentatricopeptide-repeat protein family.</title>
        <authorList>
            <person name="Desloire S."/>
            <person name="Gherbi H."/>
            <person name="Laloui W."/>
            <person name="Sylvie M."/>
            <person name="Clouet V."/>
            <person name="Cattolico L."/>
            <person name="Falentin C."/>
            <person name="Giancola S."/>
            <person name="Budar F."/>
            <person name="Small I."/>
            <person name="Renard M."/>
            <person name="Delourme R."/>
            <person name="Caboche M."/>
            <person name="Bendahmane A."/>
        </authorList>
    </citation>
    <scope>NUCLEOTIDE SEQUENCE</scope>
    <source>
        <tissue evidence="2">Leaf</tissue>
    </source>
</reference>
<feature type="compositionally biased region" description="Polar residues" evidence="1">
    <location>
        <begin position="27"/>
        <end position="61"/>
    </location>
</feature>
<dbReference type="InterPro" id="IPR037665">
    <property type="entry name" value="Nucleoporin_S59-like"/>
</dbReference>
<dbReference type="GO" id="GO:0000973">
    <property type="term" value="P:post-transcriptional tethering of RNA polymerase II gene DNA at nuclear periphery"/>
    <property type="evidence" value="ECO:0007669"/>
    <property type="project" value="TreeGrafter"/>
</dbReference>
<reference evidence="2" key="4">
    <citation type="submission" date="2009-05" db="EMBL/GenBank/DDBJ databases">
        <authorList>
            <person name="Bendahmane A."/>
        </authorList>
    </citation>
    <scope>NUCLEOTIDE SEQUENCE</scope>
    <source>
        <tissue evidence="2">Leaf</tissue>
    </source>
</reference>
<feature type="region of interest" description="Disordered" evidence="1">
    <location>
        <begin position="250"/>
        <end position="286"/>
    </location>
</feature>
<feature type="region of interest" description="Disordered" evidence="1">
    <location>
        <begin position="27"/>
        <end position="76"/>
    </location>
</feature>
<dbReference type="GO" id="GO:0006606">
    <property type="term" value="P:protein import into nucleus"/>
    <property type="evidence" value="ECO:0007669"/>
    <property type="project" value="TreeGrafter"/>
</dbReference>
<dbReference type="GO" id="GO:0003723">
    <property type="term" value="F:RNA binding"/>
    <property type="evidence" value="ECO:0007669"/>
    <property type="project" value="TreeGrafter"/>
</dbReference>
<organism evidence="2">
    <name type="scientific">Raphanus sativus</name>
    <name type="common">Radish</name>
    <name type="synonym">Raphanus raphanistrum var. sativus</name>
    <dbReference type="NCBI Taxonomy" id="3726"/>
    <lineage>
        <taxon>Eukaryota</taxon>
        <taxon>Viridiplantae</taxon>
        <taxon>Streptophyta</taxon>
        <taxon>Embryophyta</taxon>
        <taxon>Tracheophyta</taxon>
        <taxon>Spermatophyta</taxon>
        <taxon>Magnoliopsida</taxon>
        <taxon>eudicotyledons</taxon>
        <taxon>Gunneridae</taxon>
        <taxon>Pentapetalae</taxon>
        <taxon>rosids</taxon>
        <taxon>malvids</taxon>
        <taxon>Brassicales</taxon>
        <taxon>Brassicaceae</taxon>
        <taxon>Brassiceae</taxon>
        <taxon>Raphanus</taxon>
    </lineage>
</organism>
<reference evidence="2" key="3">
    <citation type="journal article" date="2008" name="Plant Cell">
        <title>Characterization of Raphanus sativus pentatricopeptide repeat proteins encoded by the fertility restorer locus for Ogura cytoplasmic male sterility.</title>
        <authorList>
            <person name="Uyttewaal M."/>
            <person name="Arnal N."/>
            <person name="Quadrado M."/>
            <person name="Martin-Canadell A."/>
            <person name="Vrielynck N."/>
            <person name="Hiard S."/>
            <person name="Gherbi H."/>
            <person name="Bendahmane A."/>
            <person name="Budar F."/>
            <person name="Mireau H."/>
        </authorList>
    </citation>
    <scope>NUCLEOTIDE SEQUENCE</scope>
    <source>
        <tissue evidence="2">Leaf</tissue>
    </source>
</reference>
<dbReference type="Gene3D" id="1.10.10.2360">
    <property type="match status" value="1"/>
</dbReference>
<protein>
    <recommendedName>
        <fullName evidence="3">Nuclear pore complex protein NUP98A-like</fullName>
    </recommendedName>
</protein>
<dbReference type="GO" id="GO:0034398">
    <property type="term" value="P:telomere tethering at nuclear periphery"/>
    <property type="evidence" value="ECO:0007669"/>
    <property type="project" value="TreeGrafter"/>
</dbReference>
<dbReference type="PANTHER" id="PTHR23198:SF21">
    <property type="entry name" value="BNAC09G11300D PROTEIN"/>
    <property type="match status" value="1"/>
</dbReference>
<sequence length="598" mass="61329">MRIGVSEPEQCGCDTCVQHRTLCTQETEPSKEVTGSSVPVSSEPVQRLGSTSDQCSGTHTTPLAPPEPAAQSVDASSTSSSIFSSVSSQPARALCPTGSLPVPLFGCSWPRPCSCTGCSLLGPSIRRSSPFFTASSGSSISSSRQANVTNSFGSAASEPSVSGPMKAPIFTSGSSTASTSSTLPSLVTPSDITRGSVQAPVQANTSKTASDFHPPNVANTGVCAASRTSTNNPFPGFSVDYLPRCPSNLSRPNAPTTTPVPGPSSVLAGGETEQGSRYPRYAPTPDVDGKQIISISASNSHGHKSHEELRWEDYKNGDKAGVGSFPPPDHTPSVFTPPSIPDRPRMRTIDLTNRDTSGFPIGYNTPAAFQSPHEPVGVSSPASGCTACGAASSSSPSSHLGLNSTTNPPSSATSLPGLFFSTYGSFPLLFATPNLAAYGTTPAVQAYPMMFGIPNLAAQGTATPSVQAYPMIFGIPNLAAQGTTATPAFQAYPMIFGIPNVAAQGTTTTTPAAQAYPMMFGIPNLAAQGTTTPAAQPYPTMFGTPSLAAQGTTTAPAVQPYPTMYGTPNFVAQGMTPAAQAYPVNGSSLLPFAAMSLQ</sequence>
<accession>C4WRG6</accession>
<dbReference type="AlphaFoldDB" id="C4WRG6"/>
<proteinExistence type="predicted"/>